<accession>B3T0C4</accession>
<gene>
    <name evidence="2" type="ORF">ALOHA_HF4000005H07ctg1g1</name>
</gene>
<feature type="non-terminal residue" evidence="2">
    <location>
        <position position="137"/>
    </location>
</feature>
<sequence length="137" mass="14549">MDSSMGIMETIQDRLESGATTGQLVDVGYARSSVYAVAKRLAGKVNHKSKNKRPAKPKAGGFCDSSQSVPSRVSTDVEIASLQRQVTKAKLEKELATAEGSTVSKEALAVYQSLKRQGYEGSGPCRAILESRPAATS</sequence>
<feature type="compositionally biased region" description="Basic residues" evidence="1">
    <location>
        <begin position="45"/>
        <end position="56"/>
    </location>
</feature>
<feature type="region of interest" description="Disordered" evidence="1">
    <location>
        <begin position="45"/>
        <end position="69"/>
    </location>
</feature>
<organism evidence="2">
    <name type="scientific">uncultured marine microorganism HF4000_005H07</name>
    <dbReference type="NCBI Taxonomy" id="455506"/>
    <lineage>
        <taxon>unclassified sequences</taxon>
        <taxon>environmental samples</taxon>
    </lineage>
</organism>
<evidence type="ECO:0000256" key="1">
    <source>
        <dbReference type="SAM" id="MobiDB-lite"/>
    </source>
</evidence>
<reference evidence="2" key="1">
    <citation type="journal article" date="2008" name="ISME J.">
        <title>Genomic patterns of recombination, clonal divergence and environment in marine microbial populations.</title>
        <authorList>
            <person name="Konstantinidis K.T."/>
            <person name="Delong E.F."/>
        </authorList>
    </citation>
    <scope>NUCLEOTIDE SEQUENCE</scope>
</reference>
<dbReference type="EMBL" id="EU016565">
    <property type="protein sequence ID" value="ABZ06033.1"/>
    <property type="molecule type" value="Genomic_DNA"/>
</dbReference>
<evidence type="ECO:0000313" key="2">
    <source>
        <dbReference type="EMBL" id="ABZ06033.1"/>
    </source>
</evidence>
<proteinExistence type="predicted"/>
<protein>
    <submittedName>
        <fullName evidence="2">Uncharacterized protein</fullName>
    </submittedName>
</protein>
<name>B3T0C4_9ZZZZ</name>
<dbReference type="AlphaFoldDB" id="B3T0C4"/>